<feature type="compositionally biased region" description="Basic and acidic residues" evidence="2">
    <location>
        <begin position="68"/>
        <end position="89"/>
    </location>
</feature>
<gene>
    <name evidence="3" type="ORF">IAD03_05610</name>
</gene>
<keyword evidence="1" id="KW-0175">Coiled coil</keyword>
<comment type="caution">
    <text evidence="3">The sequence shown here is derived from an EMBL/GenBank/DDBJ whole genome shotgun (WGS) entry which is preliminary data.</text>
</comment>
<dbReference type="EMBL" id="DVJM01000110">
    <property type="protein sequence ID" value="HIS78831.1"/>
    <property type="molecule type" value="Genomic_DNA"/>
</dbReference>
<evidence type="ECO:0000256" key="1">
    <source>
        <dbReference type="SAM" id="Coils"/>
    </source>
</evidence>
<name>A0A9D1K1W0_9FIRM</name>
<feature type="region of interest" description="Disordered" evidence="2">
    <location>
        <begin position="57"/>
        <end position="89"/>
    </location>
</feature>
<evidence type="ECO:0000256" key="2">
    <source>
        <dbReference type="SAM" id="MobiDB-lite"/>
    </source>
</evidence>
<sequence length="548" mass="63044">MCDMITKEKELQIQQPIQIQQQNAVEQNQMAEQLQQEVQQQVAEPLVQNMEIHAEIDMPAPLLQQKESYSERKKREQLENARRKAEEQKEVVLRQEQALHNQPSEASGIDIKAEQALLAAKLKTVALDEKAKLKEAEGDEIQQMEVRYKAQAERAELAGAFARMLPEESARRRKAMAAKEEQELKADRLRRELKVAQMPEGEEKKREKATLTRHRHYDRLKKIFRKDNPLSHEDAKWSLSPERTLVNVGRAFFGGTKPMYIFEDRSAPILRDGQVVGYKQYLFKEATNCIGMYKPEGALVTEAAAALQEKICGPYSIPAFAAMDGQKVLGSFQEKVETIEAAQRFDLFSWQTDPQDNIPAEMKKEILREHTLDWLLCNFDTKGENFLHRMDNHLCSFDKEASFSKLKDAGAQHMSSEYKPHANDTLYNTLFTEFAKGNLTLDLSASLEQVTKVEAMGKEEYLGLFSKMLDQKYGPSTESNKARQGVEEAIWQRKTNLREEYRTFYTDLIQRRRKKLEKDGKADDCAAYVDKQGKFRFMDEQGDEAAGQ</sequence>
<dbReference type="AlphaFoldDB" id="A0A9D1K1W0"/>
<organism evidence="3 4">
    <name type="scientific">Candidatus Caccousia stercoris</name>
    <dbReference type="NCBI Taxonomy" id="2840723"/>
    <lineage>
        <taxon>Bacteria</taxon>
        <taxon>Bacillati</taxon>
        <taxon>Bacillota</taxon>
        <taxon>Clostridia</taxon>
        <taxon>Eubacteriales</taxon>
        <taxon>Oscillospiraceae</taxon>
        <taxon>Oscillospiraceae incertae sedis</taxon>
        <taxon>Candidatus Caccousia</taxon>
    </lineage>
</organism>
<evidence type="ECO:0000313" key="4">
    <source>
        <dbReference type="Proteomes" id="UP000824141"/>
    </source>
</evidence>
<reference evidence="3" key="1">
    <citation type="submission" date="2020-10" db="EMBL/GenBank/DDBJ databases">
        <authorList>
            <person name="Gilroy R."/>
        </authorList>
    </citation>
    <scope>NUCLEOTIDE SEQUENCE</scope>
    <source>
        <strain evidence="3">6086</strain>
    </source>
</reference>
<protein>
    <submittedName>
        <fullName evidence="3">Uncharacterized protein</fullName>
    </submittedName>
</protein>
<reference evidence="3" key="2">
    <citation type="journal article" date="2021" name="PeerJ">
        <title>Extensive microbial diversity within the chicken gut microbiome revealed by metagenomics and culture.</title>
        <authorList>
            <person name="Gilroy R."/>
            <person name="Ravi A."/>
            <person name="Getino M."/>
            <person name="Pursley I."/>
            <person name="Horton D.L."/>
            <person name="Alikhan N.F."/>
            <person name="Baker D."/>
            <person name="Gharbi K."/>
            <person name="Hall N."/>
            <person name="Watson M."/>
            <person name="Adriaenssens E.M."/>
            <person name="Foster-Nyarko E."/>
            <person name="Jarju S."/>
            <person name="Secka A."/>
            <person name="Antonio M."/>
            <person name="Oren A."/>
            <person name="Chaudhuri R.R."/>
            <person name="La Ragione R."/>
            <person name="Hildebrand F."/>
            <person name="Pallen M.J."/>
        </authorList>
    </citation>
    <scope>NUCLEOTIDE SEQUENCE</scope>
    <source>
        <strain evidence="3">6086</strain>
    </source>
</reference>
<proteinExistence type="predicted"/>
<feature type="coiled-coil region" evidence="1">
    <location>
        <begin position="17"/>
        <end position="44"/>
    </location>
</feature>
<evidence type="ECO:0000313" key="3">
    <source>
        <dbReference type="EMBL" id="HIS78831.1"/>
    </source>
</evidence>
<accession>A0A9D1K1W0</accession>
<dbReference type="Proteomes" id="UP000824141">
    <property type="component" value="Unassembled WGS sequence"/>
</dbReference>